<dbReference type="EMBL" id="BSRA01000009">
    <property type="protein sequence ID" value="GLV14115.1"/>
    <property type="molecule type" value="Genomic_DNA"/>
</dbReference>
<evidence type="ECO:0000313" key="1">
    <source>
        <dbReference type="EMBL" id="GLV14115.1"/>
    </source>
</evidence>
<dbReference type="AlphaFoldDB" id="A0AA37U4J1"/>
<sequence length="49" mass="5558">MCSNAASTWMDAPFYAVQSVAEAKKFIDLCLQSHNNIEKWFEYAVVENG</sequence>
<gene>
    <name evidence="1" type="ORF">Heshes_17990</name>
</gene>
<comment type="caution">
    <text evidence="1">The sequence shown here is derived from an EMBL/GenBank/DDBJ whole genome shotgun (WGS) entry which is preliminary data.</text>
</comment>
<proteinExistence type="predicted"/>
<organism evidence="1 2">
    <name type="scientific">Alicyclobacillus hesperidum</name>
    <dbReference type="NCBI Taxonomy" id="89784"/>
    <lineage>
        <taxon>Bacteria</taxon>
        <taxon>Bacillati</taxon>
        <taxon>Bacillota</taxon>
        <taxon>Bacilli</taxon>
        <taxon>Bacillales</taxon>
        <taxon>Alicyclobacillaceae</taxon>
        <taxon>Alicyclobacillus</taxon>
    </lineage>
</organism>
<evidence type="ECO:0000313" key="2">
    <source>
        <dbReference type="Proteomes" id="UP001157137"/>
    </source>
</evidence>
<reference evidence="1" key="1">
    <citation type="submission" date="2023-02" db="EMBL/GenBank/DDBJ databases">
        <title>Proposal of a novel subspecies: Alicyclobacillus hesperidum subspecies aegle.</title>
        <authorList>
            <person name="Goto K."/>
            <person name="Fujii T."/>
            <person name="Yasui K."/>
            <person name="Mochida K."/>
            <person name="Kato-Tanaka Y."/>
            <person name="Morohoshi S."/>
            <person name="An S.Y."/>
            <person name="Kasai H."/>
            <person name="Yokota A."/>
        </authorList>
    </citation>
    <scope>NUCLEOTIDE SEQUENCE</scope>
    <source>
        <strain evidence="1">DSM 12766</strain>
    </source>
</reference>
<dbReference type="Proteomes" id="UP001157137">
    <property type="component" value="Unassembled WGS sequence"/>
</dbReference>
<protein>
    <submittedName>
        <fullName evidence="1">Uncharacterized protein</fullName>
    </submittedName>
</protein>
<name>A0AA37U4J1_9BACL</name>
<accession>A0AA37U4J1</accession>